<feature type="compositionally biased region" description="Basic and acidic residues" evidence="1">
    <location>
        <begin position="53"/>
        <end position="67"/>
    </location>
</feature>
<feature type="compositionally biased region" description="Basic and acidic residues" evidence="1">
    <location>
        <begin position="29"/>
        <end position="43"/>
    </location>
</feature>
<organism evidence="2">
    <name type="scientific">Ixodes ricinus</name>
    <name type="common">Common tick</name>
    <name type="synonym">Acarus ricinus</name>
    <dbReference type="NCBI Taxonomy" id="34613"/>
    <lineage>
        <taxon>Eukaryota</taxon>
        <taxon>Metazoa</taxon>
        <taxon>Ecdysozoa</taxon>
        <taxon>Arthropoda</taxon>
        <taxon>Chelicerata</taxon>
        <taxon>Arachnida</taxon>
        <taxon>Acari</taxon>
        <taxon>Parasitiformes</taxon>
        <taxon>Ixodida</taxon>
        <taxon>Ixodoidea</taxon>
        <taxon>Ixodidae</taxon>
        <taxon>Ixodinae</taxon>
        <taxon>Ixodes</taxon>
    </lineage>
</organism>
<reference evidence="2" key="1">
    <citation type="submission" date="2019-12" db="EMBL/GenBank/DDBJ databases">
        <title>An insight into the sialome of adult female Ixodes ricinus ticks feeding for 6 days.</title>
        <authorList>
            <person name="Perner J."/>
            <person name="Ribeiro J.M.C."/>
        </authorList>
    </citation>
    <scope>NUCLEOTIDE SEQUENCE</scope>
    <source>
        <strain evidence="2">Semi-engorged</strain>
        <tissue evidence="2">Salivary glands</tissue>
    </source>
</reference>
<evidence type="ECO:0000313" key="2">
    <source>
        <dbReference type="EMBL" id="MXU92379.1"/>
    </source>
</evidence>
<name>A0A6B0URH7_IXORI</name>
<proteinExistence type="predicted"/>
<sequence length="132" mass="13416">MGGVVRASVLASSSRLLALRTSSQASPKAEAKLESDASTKLDKGLLPSMADPVSRDAARPERLDPEASAKLGRALPSVRSCVGPPSDGMLSGREMSRREEMLGGDSDGSALEPALGSIVCAASSSTLALSSC</sequence>
<accession>A0A6B0URH7</accession>
<dbReference type="AlphaFoldDB" id="A0A6B0URH7"/>
<dbReference type="EMBL" id="GIFC01010296">
    <property type="protein sequence ID" value="MXU92379.1"/>
    <property type="molecule type" value="Transcribed_RNA"/>
</dbReference>
<feature type="region of interest" description="Disordered" evidence="1">
    <location>
        <begin position="20"/>
        <end position="92"/>
    </location>
</feature>
<evidence type="ECO:0000256" key="1">
    <source>
        <dbReference type="SAM" id="MobiDB-lite"/>
    </source>
</evidence>
<protein>
    <submittedName>
        <fullName evidence="2">Uncharacterized protein</fullName>
    </submittedName>
</protein>